<dbReference type="GeneID" id="28763466"/>
<organism evidence="1 2">
    <name type="scientific">Paraphaeosphaeria sporulosa</name>
    <dbReference type="NCBI Taxonomy" id="1460663"/>
    <lineage>
        <taxon>Eukaryota</taxon>
        <taxon>Fungi</taxon>
        <taxon>Dikarya</taxon>
        <taxon>Ascomycota</taxon>
        <taxon>Pezizomycotina</taxon>
        <taxon>Dothideomycetes</taxon>
        <taxon>Pleosporomycetidae</taxon>
        <taxon>Pleosporales</taxon>
        <taxon>Massarineae</taxon>
        <taxon>Didymosphaeriaceae</taxon>
        <taxon>Paraphaeosphaeria</taxon>
    </lineage>
</organism>
<dbReference type="InParanoid" id="A0A177CT60"/>
<evidence type="ECO:0000313" key="2">
    <source>
        <dbReference type="Proteomes" id="UP000077069"/>
    </source>
</evidence>
<keyword evidence="2" id="KW-1185">Reference proteome</keyword>
<proteinExistence type="predicted"/>
<accession>A0A177CT60</accession>
<dbReference type="AlphaFoldDB" id="A0A177CT60"/>
<dbReference type="Proteomes" id="UP000077069">
    <property type="component" value="Unassembled WGS sequence"/>
</dbReference>
<dbReference type="OrthoDB" id="291007at2759"/>
<sequence length="227" mass="25022">MVPLGVIRHAIHDRLDVYASARSSAATDAPELNLGGGRTWNLSFVFKQGHSRYTGFPGTALALVIEETLDENGMLLLSIQWFDTKDFAGGATIGFVGFTCTEPPVPGIHRINFGHGWINPAPVHEIGHVPGDNLVADRCHNVEDFNEKFEKLWSEKSDATWSDLCDNIAYALRLVMYAGIRLEIHGRAKGELINGKLQITVKTTTLKAPGTTAVMCFWQMMWTVSHG</sequence>
<dbReference type="EMBL" id="KV441549">
    <property type="protein sequence ID" value="OAG09957.1"/>
    <property type="molecule type" value="Genomic_DNA"/>
</dbReference>
<dbReference type="RefSeq" id="XP_018040322.1">
    <property type="nucleotide sequence ID" value="XM_018179980.1"/>
</dbReference>
<reference evidence="1 2" key="1">
    <citation type="submission" date="2016-05" db="EMBL/GenBank/DDBJ databases">
        <title>Comparative analysis of secretome profiles of manganese(II)-oxidizing ascomycete fungi.</title>
        <authorList>
            <consortium name="DOE Joint Genome Institute"/>
            <person name="Zeiner C.A."/>
            <person name="Purvine S.O."/>
            <person name="Zink E.M."/>
            <person name="Wu S."/>
            <person name="Pasa-Tolic L."/>
            <person name="Chaput D.L."/>
            <person name="Haridas S."/>
            <person name="Grigoriev I.V."/>
            <person name="Santelli C.M."/>
            <person name="Hansel C.M."/>
        </authorList>
    </citation>
    <scope>NUCLEOTIDE SEQUENCE [LARGE SCALE GENOMIC DNA]</scope>
    <source>
        <strain evidence="1 2">AP3s5-JAC2a</strain>
    </source>
</reference>
<gene>
    <name evidence="1" type="ORF">CC84DRAFT_1172440</name>
</gene>
<protein>
    <submittedName>
        <fullName evidence="1">Uncharacterized protein</fullName>
    </submittedName>
</protein>
<name>A0A177CT60_9PLEO</name>
<evidence type="ECO:0000313" key="1">
    <source>
        <dbReference type="EMBL" id="OAG09957.1"/>
    </source>
</evidence>